<evidence type="ECO:0000256" key="5">
    <source>
        <dbReference type="ARBA" id="ARBA00023002"/>
    </source>
</evidence>
<name>A0A3D9FD97_9SPHN</name>
<feature type="region of interest" description="Disordered" evidence="11">
    <location>
        <begin position="1"/>
        <end position="47"/>
    </location>
</feature>
<comment type="caution">
    <text evidence="13">The sequence shown here is derived from an EMBL/GenBank/DDBJ whole genome shotgun (WGS) entry which is preliminary data.</text>
</comment>
<evidence type="ECO:0000259" key="12">
    <source>
        <dbReference type="Pfam" id="PF00676"/>
    </source>
</evidence>
<evidence type="ECO:0000256" key="7">
    <source>
        <dbReference type="ARBA" id="ARBA00023317"/>
    </source>
</evidence>
<dbReference type="GO" id="GO:0004739">
    <property type="term" value="F:pyruvate dehydrogenase (acetyl-transferring) activity"/>
    <property type="evidence" value="ECO:0007669"/>
    <property type="project" value="UniProtKB-UniRule"/>
</dbReference>
<dbReference type="EC" id="1.2.4.1" evidence="3 10"/>
<comment type="subunit">
    <text evidence="2 10">Heterodimer of an alpha and a beta chain.</text>
</comment>
<keyword evidence="6 10" id="KW-0786">Thiamine pyrophosphate</keyword>
<gene>
    <name evidence="10" type="primary">pdhA</name>
    <name evidence="13" type="ORF">DFR46_0537</name>
</gene>
<dbReference type="PANTHER" id="PTHR11516:SF60">
    <property type="entry name" value="PYRUVATE DEHYDROGENASE E1 COMPONENT SUBUNIT ALPHA"/>
    <property type="match status" value="1"/>
</dbReference>
<dbReference type="SUPFAM" id="SSF52518">
    <property type="entry name" value="Thiamin diphosphate-binding fold (THDP-binding)"/>
    <property type="match status" value="1"/>
</dbReference>
<evidence type="ECO:0000256" key="8">
    <source>
        <dbReference type="ARBA" id="ARBA00025211"/>
    </source>
</evidence>
<dbReference type="GO" id="GO:0006086">
    <property type="term" value="P:pyruvate decarboxylation to acetyl-CoA"/>
    <property type="evidence" value="ECO:0007669"/>
    <property type="project" value="InterPro"/>
</dbReference>
<feature type="compositionally biased region" description="Basic residues" evidence="11">
    <location>
        <begin position="10"/>
        <end position="21"/>
    </location>
</feature>
<evidence type="ECO:0000256" key="3">
    <source>
        <dbReference type="ARBA" id="ARBA00012281"/>
    </source>
</evidence>
<reference evidence="13 14" key="1">
    <citation type="submission" date="2018-07" db="EMBL/GenBank/DDBJ databases">
        <title>Genomic Encyclopedia of Type Strains, Phase IV (KMG-IV): sequencing the most valuable type-strain genomes for metagenomic binning, comparative biology and taxonomic classification.</title>
        <authorList>
            <person name="Goeker M."/>
        </authorList>
    </citation>
    <scope>NUCLEOTIDE SEQUENCE [LARGE SCALE GENOMIC DNA]</scope>
    <source>
        <strain evidence="13 14">DSM 26725</strain>
    </source>
</reference>
<evidence type="ECO:0000256" key="4">
    <source>
        <dbReference type="ARBA" id="ARBA00014159"/>
    </source>
</evidence>
<dbReference type="InterPro" id="IPR017597">
    <property type="entry name" value="Pyrv_DH_E1_asu_subgrp-y"/>
</dbReference>
<dbReference type="CDD" id="cd02000">
    <property type="entry name" value="TPP_E1_PDC_ADC_BCADC"/>
    <property type="match status" value="1"/>
</dbReference>
<keyword evidence="5 10" id="KW-0560">Oxidoreductase</keyword>
<accession>A0A3D9FD97</accession>
<dbReference type="InterPro" id="IPR029061">
    <property type="entry name" value="THDP-binding"/>
</dbReference>
<dbReference type="FunFam" id="3.40.50.970:FF:000013">
    <property type="entry name" value="Pyruvate dehydrogenase E1 component subunit alpha"/>
    <property type="match status" value="1"/>
</dbReference>
<comment type="catalytic activity">
    <reaction evidence="9 10">
        <text>N(6)-[(R)-lipoyl]-L-lysyl-[protein] + pyruvate + H(+) = N(6)-[(R)-S(8)-acetyldihydrolipoyl]-L-lysyl-[protein] + CO2</text>
        <dbReference type="Rhea" id="RHEA:19189"/>
        <dbReference type="Rhea" id="RHEA-COMP:10474"/>
        <dbReference type="Rhea" id="RHEA-COMP:10478"/>
        <dbReference type="ChEBI" id="CHEBI:15361"/>
        <dbReference type="ChEBI" id="CHEBI:15378"/>
        <dbReference type="ChEBI" id="CHEBI:16526"/>
        <dbReference type="ChEBI" id="CHEBI:83099"/>
        <dbReference type="ChEBI" id="CHEBI:83111"/>
        <dbReference type="EC" id="1.2.4.1"/>
    </reaction>
</comment>
<sequence>MAKAPASPKRAPRKSPAKKPPAKSAARKSAAPAAPNRERPAEPDRYTASKDELLEYYRQMLLIRRFEEKAGQLYGLGLIGGFCHLYIGQEAVAVGLQSALDNDKDSVITGYRDHGHMLAYGLDPKVIMAELTGRAAGIAQGKGGSMHMFSVEKRFYGGHGIVGAQVPLGSGLAFAHKYRGDGGVCLAYFGDGAANQGQVYEAFNMAELWKLPIIFVIENNQYAMGTSVNRSSAEDQLYRRGESFRIPGLQINGMDVLEVRGAAEVALDWVRSGKGPILLELKTYRYRGHSMSDPAKYRSREEVQSVREKSDPIEAIKKELEAAGVSAEDMKATDKEIKAIVAEAADFAESSPEPHPDELYTDVLVEQY</sequence>
<evidence type="ECO:0000256" key="11">
    <source>
        <dbReference type="SAM" id="MobiDB-lite"/>
    </source>
</evidence>
<evidence type="ECO:0000313" key="13">
    <source>
        <dbReference type="EMBL" id="RED15542.1"/>
    </source>
</evidence>
<keyword evidence="7 10" id="KW-0670">Pyruvate</keyword>
<evidence type="ECO:0000256" key="10">
    <source>
        <dbReference type="RuleBase" id="RU361139"/>
    </source>
</evidence>
<protein>
    <recommendedName>
        <fullName evidence="4 10">Pyruvate dehydrogenase E1 component subunit alpha</fullName>
        <ecNumber evidence="3 10">1.2.4.1</ecNumber>
    </recommendedName>
</protein>
<proteinExistence type="predicted"/>
<comment type="cofactor">
    <cofactor evidence="1 10">
        <name>thiamine diphosphate</name>
        <dbReference type="ChEBI" id="CHEBI:58937"/>
    </cofactor>
</comment>
<dbReference type="InterPro" id="IPR001017">
    <property type="entry name" value="DH_E1"/>
</dbReference>
<dbReference type="Gene3D" id="3.40.50.970">
    <property type="match status" value="1"/>
</dbReference>
<dbReference type="EMBL" id="QRDP01000004">
    <property type="protein sequence ID" value="RED15542.1"/>
    <property type="molecule type" value="Genomic_DNA"/>
</dbReference>
<organism evidence="13 14">
    <name type="scientific">Parasphingopyxis lamellibrachiae</name>
    <dbReference type="NCBI Taxonomy" id="680125"/>
    <lineage>
        <taxon>Bacteria</taxon>
        <taxon>Pseudomonadati</taxon>
        <taxon>Pseudomonadota</taxon>
        <taxon>Alphaproteobacteria</taxon>
        <taxon>Sphingomonadales</taxon>
        <taxon>Sphingomonadaceae</taxon>
        <taxon>Parasphingopyxis</taxon>
    </lineage>
</organism>
<dbReference type="AlphaFoldDB" id="A0A3D9FD97"/>
<evidence type="ECO:0000256" key="2">
    <source>
        <dbReference type="ARBA" id="ARBA00011870"/>
    </source>
</evidence>
<dbReference type="Pfam" id="PF00676">
    <property type="entry name" value="E1_dh"/>
    <property type="match status" value="1"/>
</dbReference>
<evidence type="ECO:0000256" key="1">
    <source>
        <dbReference type="ARBA" id="ARBA00001964"/>
    </source>
</evidence>
<dbReference type="RefSeq" id="WP_116235050.1">
    <property type="nucleotide sequence ID" value="NZ_QRDP01000004.1"/>
</dbReference>
<keyword evidence="14" id="KW-1185">Reference proteome</keyword>
<evidence type="ECO:0000256" key="9">
    <source>
        <dbReference type="ARBA" id="ARBA00051231"/>
    </source>
</evidence>
<dbReference type="PANTHER" id="PTHR11516">
    <property type="entry name" value="PYRUVATE DEHYDROGENASE E1 COMPONENT, ALPHA SUBUNIT BACTERIAL AND ORGANELLAR"/>
    <property type="match status" value="1"/>
</dbReference>
<feature type="compositionally biased region" description="Low complexity" evidence="11">
    <location>
        <begin position="22"/>
        <end position="35"/>
    </location>
</feature>
<dbReference type="NCBIfam" id="TIGR03182">
    <property type="entry name" value="PDH_E1_alph_y"/>
    <property type="match status" value="1"/>
</dbReference>
<comment type="function">
    <text evidence="8">The pyruvate dehydrogenase complex catalyzes the overall conversion of pyruvate to acetyl-CoA and CO(2). It contains multiple copies of three enzymatic components: pyruvate dehydrogenase (E1), dihydrolipoamide acetyltransferase (E2) and lipoamide dehydrogenase (E3).</text>
</comment>
<feature type="domain" description="Dehydrogenase E1 component" evidence="12">
    <location>
        <begin position="59"/>
        <end position="356"/>
    </location>
</feature>
<evidence type="ECO:0000256" key="6">
    <source>
        <dbReference type="ARBA" id="ARBA00023052"/>
    </source>
</evidence>
<dbReference type="InterPro" id="IPR050642">
    <property type="entry name" value="PDH_E1_Alpha_Subunit"/>
</dbReference>
<dbReference type="Proteomes" id="UP000256310">
    <property type="component" value="Unassembled WGS sequence"/>
</dbReference>
<dbReference type="OrthoDB" id="9766715at2"/>
<feature type="compositionally biased region" description="Basic and acidic residues" evidence="11">
    <location>
        <begin position="36"/>
        <end position="47"/>
    </location>
</feature>
<evidence type="ECO:0000313" key="14">
    <source>
        <dbReference type="Proteomes" id="UP000256310"/>
    </source>
</evidence>